<protein>
    <submittedName>
        <fullName evidence="3">DUF218 domain</fullName>
    </submittedName>
</protein>
<dbReference type="AlphaFoldDB" id="A0A9N8DHS0"/>
<feature type="region of interest" description="Disordered" evidence="1">
    <location>
        <begin position="101"/>
        <end position="290"/>
    </location>
</feature>
<reference evidence="3" key="1">
    <citation type="submission" date="2020-06" db="EMBL/GenBank/DDBJ databases">
        <authorList>
            <consortium name="Plant Systems Biology data submission"/>
        </authorList>
    </citation>
    <scope>NUCLEOTIDE SEQUENCE</scope>
    <source>
        <strain evidence="3">D6</strain>
    </source>
</reference>
<feature type="compositionally biased region" description="Polar residues" evidence="1">
    <location>
        <begin position="259"/>
        <end position="269"/>
    </location>
</feature>
<accession>A0A9N8DHS0</accession>
<evidence type="ECO:0000313" key="4">
    <source>
        <dbReference type="Proteomes" id="UP001153069"/>
    </source>
</evidence>
<feature type="compositionally biased region" description="Polar residues" evidence="1">
    <location>
        <begin position="227"/>
        <end position="241"/>
    </location>
</feature>
<keyword evidence="2" id="KW-0812">Transmembrane</keyword>
<comment type="caution">
    <text evidence="3">The sequence shown here is derived from an EMBL/GenBank/DDBJ whole genome shotgun (WGS) entry which is preliminary data.</text>
</comment>
<feature type="compositionally biased region" description="Basic and acidic residues" evidence="1">
    <location>
        <begin position="170"/>
        <end position="225"/>
    </location>
</feature>
<sequence length="601" mass="66503">MKAKVQQKQSRIHPSLAPPSSKRTYGAWVIPFAVLGITVLHVFINILPPRNPSNKTIRFRSSQEPLMMQSQPSDILTNATTSLLLTKTAPTTNDVVVTTETATATKELPPKSPQEWIETSTSTSTATTTTTTDDNGKGSDNPNKTVTAAPVYLKERKQEDNPQQEVPNLPEKEEKDLPAKDENEQGKDIPIEEPKELPVHADQKQTATEEKAKEPLQEKEDKDNEIQENQHLVSGTNITTKSAEKKPELSIQREEEEVNQASSIQTTDTGTGGSLPEPTTGQAEPQNENDVKKLKVYTSRKEALSDKRHARVKTTISTTKRNVNRLRGTIRDWKPLKKTSSRARARQSLSKPTTYTDSRFEEMKAYNGSVFHHPEDIPSQVVSNMDAILVVGGGMFSSQKEPSPVVQQTLEDVITLLGNGTANGAQASGNNTTLPILCLSNHAPPAGSSLSQAAISASYLMKEGKRIGLDPDHIYMESTSLDLIGAAFYSRKNFADSMGWKNLLIVVNQLVQPYTEAVFQWIYGLDASNRAQGDFNLLFLVPPDIVVETPPYINTHPEKVAHVAKKLAPRLRTMQDVHHFLNHEHELYSARHVVQSMASVF</sequence>
<dbReference type="Proteomes" id="UP001153069">
    <property type="component" value="Unassembled WGS sequence"/>
</dbReference>
<feature type="compositionally biased region" description="Polar residues" evidence="1">
    <location>
        <begin position="277"/>
        <end position="288"/>
    </location>
</feature>
<evidence type="ECO:0000256" key="1">
    <source>
        <dbReference type="SAM" id="MobiDB-lite"/>
    </source>
</evidence>
<keyword evidence="4" id="KW-1185">Reference proteome</keyword>
<name>A0A9N8DHS0_9STRA</name>
<proteinExistence type="predicted"/>
<feature type="compositionally biased region" description="Basic and acidic residues" evidence="1">
    <location>
        <begin position="242"/>
        <end position="253"/>
    </location>
</feature>
<keyword evidence="2" id="KW-1133">Transmembrane helix</keyword>
<dbReference type="EMBL" id="CAICTM010000151">
    <property type="protein sequence ID" value="CAB9502972.1"/>
    <property type="molecule type" value="Genomic_DNA"/>
</dbReference>
<feature type="region of interest" description="Disordered" evidence="1">
    <location>
        <begin position="1"/>
        <end position="21"/>
    </location>
</feature>
<evidence type="ECO:0000256" key="2">
    <source>
        <dbReference type="SAM" id="Phobius"/>
    </source>
</evidence>
<feature type="transmembrane region" description="Helical" evidence="2">
    <location>
        <begin position="25"/>
        <end position="47"/>
    </location>
</feature>
<keyword evidence="2" id="KW-0472">Membrane</keyword>
<organism evidence="3 4">
    <name type="scientific">Seminavis robusta</name>
    <dbReference type="NCBI Taxonomy" id="568900"/>
    <lineage>
        <taxon>Eukaryota</taxon>
        <taxon>Sar</taxon>
        <taxon>Stramenopiles</taxon>
        <taxon>Ochrophyta</taxon>
        <taxon>Bacillariophyta</taxon>
        <taxon>Bacillariophyceae</taxon>
        <taxon>Bacillariophycidae</taxon>
        <taxon>Naviculales</taxon>
        <taxon>Naviculaceae</taxon>
        <taxon>Seminavis</taxon>
    </lineage>
</organism>
<gene>
    <name evidence="3" type="ORF">SEMRO_152_G069410.1</name>
</gene>
<feature type="compositionally biased region" description="Low complexity" evidence="1">
    <location>
        <begin position="119"/>
        <end position="132"/>
    </location>
</feature>
<evidence type="ECO:0000313" key="3">
    <source>
        <dbReference type="EMBL" id="CAB9502972.1"/>
    </source>
</evidence>